<evidence type="ECO:0000256" key="1">
    <source>
        <dbReference type="ARBA" id="ARBA00004651"/>
    </source>
</evidence>
<evidence type="ECO:0000256" key="7">
    <source>
        <dbReference type="SAM" id="Phobius"/>
    </source>
</evidence>
<dbReference type="InterPro" id="IPR003976">
    <property type="entry name" value="2pore_dom_K_chnl_TREK"/>
</dbReference>
<comment type="catalytic activity">
    <reaction evidence="6">
        <text>Cs(+)(in) = Cs(+)(out)</text>
        <dbReference type="Rhea" id="RHEA:78555"/>
        <dbReference type="ChEBI" id="CHEBI:49547"/>
    </reaction>
</comment>
<keyword evidence="3" id="KW-1015">Disulfide bond</keyword>
<dbReference type="GO" id="GO:0005267">
    <property type="term" value="F:potassium channel activity"/>
    <property type="evidence" value="ECO:0007669"/>
    <property type="project" value="InterPro"/>
</dbReference>
<comment type="catalytic activity">
    <reaction evidence="5">
        <text>Rb(+)(in) = Rb(+)(out)</text>
        <dbReference type="Rhea" id="RHEA:78547"/>
        <dbReference type="ChEBI" id="CHEBI:49847"/>
    </reaction>
</comment>
<reference evidence="8" key="1">
    <citation type="submission" date="2020-10" db="EMBL/GenBank/DDBJ databases">
        <title>Chromosome-scale genome assembly of the Allis shad, Alosa alosa.</title>
        <authorList>
            <person name="Margot Z."/>
            <person name="Christophe K."/>
            <person name="Cabau C."/>
            <person name="Louis A."/>
            <person name="Berthelot C."/>
            <person name="Parey E."/>
            <person name="Roest Crollius H."/>
            <person name="Montfort J."/>
            <person name="Robinson-Rechavi M."/>
            <person name="Bucao C."/>
            <person name="Bouchez O."/>
            <person name="Gislard M."/>
            <person name="Lluch J."/>
            <person name="Milhes M."/>
            <person name="Lampietro C."/>
            <person name="Lopez Roques C."/>
            <person name="Donnadieu C."/>
            <person name="Braasch I."/>
            <person name="Desvignes T."/>
            <person name="Postlethwait J."/>
            <person name="Bobe J."/>
            <person name="Guiguen Y."/>
        </authorList>
    </citation>
    <scope>NUCLEOTIDE SEQUENCE</scope>
    <source>
        <strain evidence="8">M-15738</strain>
        <tissue evidence="8">Blood</tissue>
    </source>
</reference>
<dbReference type="Proteomes" id="UP000823561">
    <property type="component" value="Chromosome 8"/>
</dbReference>
<keyword evidence="2" id="KW-1003">Cell membrane</keyword>
<name>A0AAV6GQU6_9TELE</name>
<dbReference type="GO" id="GO:0005886">
    <property type="term" value="C:plasma membrane"/>
    <property type="evidence" value="ECO:0007669"/>
    <property type="project" value="UniProtKB-SubCell"/>
</dbReference>
<keyword evidence="7" id="KW-1133">Transmembrane helix</keyword>
<dbReference type="AlphaFoldDB" id="A0AAV6GQU6"/>
<evidence type="ECO:0000313" key="9">
    <source>
        <dbReference type="Proteomes" id="UP000823561"/>
    </source>
</evidence>
<evidence type="ECO:0000256" key="3">
    <source>
        <dbReference type="ARBA" id="ARBA00023157"/>
    </source>
</evidence>
<organism evidence="8 9">
    <name type="scientific">Alosa alosa</name>
    <name type="common">allis shad</name>
    <dbReference type="NCBI Taxonomy" id="278164"/>
    <lineage>
        <taxon>Eukaryota</taxon>
        <taxon>Metazoa</taxon>
        <taxon>Chordata</taxon>
        <taxon>Craniata</taxon>
        <taxon>Vertebrata</taxon>
        <taxon>Euteleostomi</taxon>
        <taxon>Actinopterygii</taxon>
        <taxon>Neopterygii</taxon>
        <taxon>Teleostei</taxon>
        <taxon>Clupei</taxon>
        <taxon>Clupeiformes</taxon>
        <taxon>Clupeoidei</taxon>
        <taxon>Clupeidae</taxon>
        <taxon>Alosa</taxon>
    </lineage>
</organism>
<gene>
    <name evidence="8" type="ORF">AALO_G00119040</name>
</gene>
<evidence type="ECO:0000256" key="4">
    <source>
        <dbReference type="ARBA" id="ARBA00034430"/>
    </source>
</evidence>
<dbReference type="PRINTS" id="PR01499">
    <property type="entry name" value="TREKCHANNEL"/>
</dbReference>
<protein>
    <submittedName>
        <fullName evidence="8">Uncharacterized protein</fullName>
    </submittedName>
</protein>
<keyword evidence="9" id="KW-1185">Reference proteome</keyword>
<evidence type="ECO:0000256" key="2">
    <source>
        <dbReference type="ARBA" id="ARBA00022475"/>
    </source>
</evidence>
<dbReference type="Gene3D" id="1.10.287.70">
    <property type="match status" value="1"/>
</dbReference>
<evidence type="ECO:0000313" key="8">
    <source>
        <dbReference type="EMBL" id="KAG5277563.1"/>
    </source>
</evidence>
<accession>A0AAV6GQU6</accession>
<sequence length="198" mass="22035">MVSWKLSPCSFARCLFRVPDKANTHAHAHGLTDGNVPRSLPQGWLSCCAERGSLRSRWFGEGSEARGAKLRPRDLIEIGLGVQITIWTVAAPDLLDPKSAVHNCRPRLSFSSAKPLVLSPPVDELEEPPRVSVMRWKTVSAIFCLVVLYLIMGATVFRALEQPHESSQKLAILMEKLDFLVQHPCVNSSQLEDLVKVR</sequence>
<keyword evidence="7" id="KW-0472">Membrane</keyword>
<evidence type="ECO:0000256" key="6">
    <source>
        <dbReference type="ARBA" id="ARBA00044691"/>
    </source>
</evidence>
<feature type="transmembrane region" description="Helical" evidence="7">
    <location>
        <begin position="139"/>
        <end position="160"/>
    </location>
</feature>
<dbReference type="EMBL" id="JADWDJ010000008">
    <property type="protein sequence ID" value="KAG5277563.1"/>
    <property type="molecule type" value="Genomic_DNA"/>
</dbReference>
<comment type="caution">
    <text evidence="8">The sequence shown here is derived from an EMBL/GenBank/DDBJ whole genome shotgun (WGS) entry which is preliminary data.</text>
</comment>
<evidence type="ECO:0000256" key="5">
    <source>
        <dbReference type="ARBA" id="ARBA00044657"/>
    </source>
</evidence>
<keyword evidence="7" id="KW-0812">Transmembrane</keyword>
<proteinExistence type="predicted"/>
<comment type="catalytic activity">
    <reaction evidence="4">
        <text>K(+)(in) = K(+)(out)</text>
        <dbReference type="Rhea" id="RHEA:29463"/>
        <dbReference type="ChEBI" id="CHEBI:29103"/>
    </reaction>
</comment>
<comment type="subcellular location">
    <subcellularLocation>
        <location evidence="1">Cell membrane</location>
        <topology evidence="1">Multi-pass membrane protein</topology>
    </subcellularLocation>
</comment>